<dbReference type="STRING" id="1257025.LEP1GSC203_3616"/>
<reference evidence="2" key="1">
    <citation type="submission" date="2013-03" db="EMBL/GenBank/DDBJ databases">
        <authorList>
            <person name="Harkins D.M."/>
            <person name="Durkin A.S."/>
            <person name="Brinkac L.M."/>
            <person name="Haft D.H."/>
            <person name="Selengut J.D."/>
            <person name="Sanka R."/>
            <person name="DePew J."/>
            <person name="Purushe J."/>
            <person name="Hartskeerl R.A."/>
            <person name="Ahmed A."/>
            <person name="van der Linden H."/>
            <person name="Goris M.G.A."/>
            <person name="Vinetz J.M."/>
            <person name="Sutton G.G."/>
            <person name="Nierman W.C."/>
            <person name="Fouts D.E."/>
        </authorList>
    </citation>
    <scope>NUCLEOTIDE SEQUENCE [LARGE SCALE GENOMIC DNA]</scope>
    <source>
        <strain evidence="2">LT 11-33</strain>
    </source>
</reference>
<keyword evidence="1" id="KW-0812">Transmembrane</keyword>
<keyword evidence="3" id="KW-1185">Reference proteome</keyword>
<name>N1VQH5_9LEPT</name>
<dbReference type="RefSeq" id="WP_002973295.1">
    <property type="nucleotide sequence ID" value="NZ_AOGW02000009.1"/>
</dbReference>
<feature type="transmembrane region" description="Helical" evidence="1">
    <location>
        <begin position="272"/>
        <end position="291"/>
    </location>
</feature>
<feature type="transmembrane region" description="Helical" evidence="1">
    <location>
        <begin position="112"/>
        <end position="127"/>
    </location>
</feature>
<sequence>MKFRNLKPILILLVLFGTFHLFYDAIYENHLGEGTDSDVLYPYLFARDFWTGVGIRGWNLPPSSSLFPEVVLAILVYPIFSSVGSFHFAFGFFFFTIPFYLAKALGIKNQKAYLFSLGFLSMAGVLPNSLGQFFYPSFHAITLLFAAYILYEIHRWDSKNRFQIVRFLLVFSFLWISEYWFFVNIAPFLLVYAVVRLQRKSIEPIGLVLLGFGLGKVWQLGLKNLGIGIFTPKELPTMDRIHSAFDLFSKDANVWIAGVIESITKHPLLADWFYIYLVLCMLYILFLFLRLELKNRFLDLALLISPFLSVIALFIFQIEPNFRYLYFLPFCILFLIFRMVAMFPLLRSVATLVFFLGIVFYYNERYPLLAKAIQEGQAKRAHRMECLSEFDSAIPGSSTYWPVKYSYAYSDKKWTLVPFTKEGIYYPWVSNRTWDKGLGQKPFETFPWGITETKEHLDLWKDVHLVKECEGWYFYRRQSQAF</sequence>
<keyword evidence="1" id="KW-0472">Membrane</keyword>
<accession>N1VQH5</accession>
<feature type="transmembrane region" description="Helical" evidence="1">
    <location>
        <begin position="345"/>
        <end position="362"/>
    </location>
</feature>
<evidence type="ECO:0000256" key="1">
    <source>
        <dbReference type="SAM" id="Phobius"/>
    </source>
</evidence>
<evidence type="ECO:0000313" key="3">
    <source>
        <dbReference type="Proteomes" id="UP000012371"/>
    </source>
</evidence>
<dbReference type="OrthoDB" id="338358at2"/>
<keyword evidence="1" id="KW-1133">Transmembrane helix</keyword>
<dbReference type="AlphaFoldDB" id="N1VQH5"/>
<gene>
    <name evidence="2" type="ORF">LEP1GSC203_3616</name>
</gene>
<dbReference type="EMBL" id="AOGW02000009">
    <property type="protein sequence ID" value="EMY61954.1"/>
    <property type="molecule type" value="Genomic_DNA"/>
</dbReference>
<feature type="transmembrane region" description="Helical" evidence="1">
    <location>
        <begin position="70"/>
        <end position="100"/>
    </location>
</feature>
<comment type="caution">
    <text evidence="2">The sequence shown here is derived from an EMBL/GenBank/DDBJ whole genome shotgun (WGS) entry which is preliminary data.</text>
</comment>
<evidence type="ECO:0000313" key="2">
    <source>
        <dbReference type="EMBL" id="EMY61954.1"/>
    </source>
</evidence>
<dbReference type="Proteomes" id="UP000012371">
    <property type="component" value="Unassembled WGS sequence"/>
</dbReference>
<proteinExistence type="predicted"/>
<organism evidence="2 3">
    <name type="scientific">Leptospira terpstrae serovar Hualin str. LT 11-33 = ATCC 700639</name>
    <dbReference type="NCBI Taxonomy" id="1257025"/>
    <lineage>
        <taxon>Bacteria</taxon>
        <taxon>Pseudomonadati</taxon>
        <taxon>Spirochaetota</taxon>
        <taxon>Spirochaetia</taxon>
        <taxon>Leptospirales</taxon>
        <taxon>Leptospiraceae</taxon>
        <taxon>Leptospira</taxon>
    </lineage>
</organism>
<feature type="transmembrane region" description="Helical" evidence="1">
    <location>
        <begin position="298"/>
        <end position="318"/>
    </location>
</feature>
<protein>
    <submittedName>
        <fullName evidence="2">Membrane protein</fullName>
    </submittedName>
</protein>